<dbReference type="GO" id="GO:0005524">
    <property type="term" value="F:ATP binding"/>
    <property type="evidence" value="ECO:0007669"/>
    <property type="project" value="UniProtKB-KW"/>
</dbReference>
<dbReference type="EMBL" id="QFPN01000010">
    <property type="protein sequence ID" value="PZQ11880.1"/>
    <property type="molecule type" value="Genomic_DNA"/>
</dbReference>
<evidence type="ECO:0000256" key="1">
    <source>
        <dbReference type="ARBA" id="ARBA00006611"/>
    </source>
</evidence>
<dbReference type="GO" id="GO:0016887">
    <property type="term" value="F:ATP hydrolysis activity"/>
    <property type="evidence" value="ECO:0007669"/>
    <property type="project" value="TreeGrafter"/>
</dbReference>
<dbReference type="Pfam" id="PF05157">
    <property type="entry name" value="MshEN"/>
    <property type="match status" value="1"/>
</dbReference>
<dbReference type="Gene3D" id="3.40.50.300">
    <property type="entry name" value="P-loop containing nucleotide triphosphate hydrolases"/>
    <property type="match status" value="1"/>
</dbReference>
<comment type="caution">
    <text evidence="5">The sequence shown here is derived from an EMBL/GenBank/DDBJ whole genome shotgun (WGS) entry which is preliminary data.</text>
</comment>
<dbReference type="AlphaFoldDB" id="A0A2W5MEQ8"/>
<dbReference type="SMART" id="SM00382">
    <property type="entry name" value="AAA"/>
    <property type="match status" value="1"/>
</dbReference>
<dbReference type="Proteomes" id="UP000249577">
    <property type="component" value="Unassembled WGS sequence"/>
</dbReference>
<reference evidence="5 6" key="1">
    <citation type="submission" date="2017-08" db="EMBL/GenBank/DDBJ databases">
        <title>Infants hospitalized years apart are colonized by the same room-sourced microbial strains.</title>
        <authorList>
            <person name="Brooks B."/>
            <person name="Olm M.R."/>
            <person name="Firek B.A."/>
            <person name="Baker R."/>
            <person name="Thomas B.C."/>
            <person name="Morowitz M.J."/>
            <person name="Banfield J.F."/>
        </authorList>
    </citation>
    <scope>NUCLEOTIDE SEQUENCE [LARGE SCALE GENOMIC DNA]</scope>
    <source>
        <strain evidence="5">S2_005_003_R2_43</strain>
    </source>
</reference>
<gene>
    <name evidence="5" type="ORF">DI565_17000</name>
</gene>
<evidence type="ECO:0000313" key="5">
    <source>
        <dbReference type="EMBL" id="PZQ11880.1"/>
    </source>
</evidence>
<feature type="domain" description="Bacterial type II secretion system protein E" evidence="4">
    <location>
        <begin position="383"/>
        <end position="397"/>
    </location>
</feature>
<evidence type="ECO:0000256" key="2">
    <source>
        <dbReference type="ARBA" id="ARBA00022741"/>
    </source>
</evidence>
<accession>A0A2W5MEQ8</accession>
<dbReference type="InterPro" id="IPR007831">
    <property type="entry name" value="T2SS_GspE_N"/>
</dbReference>
<dbReference type="Gene3D" id="1.10.40.70">
    <property type="match status" value="1"/>
</dbReference>
<dbReference type="SUPFAM" id="SSF52540">
    <property type="entry name" value="P-loop containing nucleoside triphosphate hydrolases"/>
    <property type="match status" value="1"/>
</dbReference>
<evidence type="ECO:0000256" key="3">
    <source>
        <dbReference type="ARBA" id="ARBA00022840"/>
    </source>
</evidence>
<dbReference type="Gene3D" id="3.30.450.90">
    <property type="match status" value="1"/>
</dbReference>
<proteinExistence type="inferred from homology"/>
<dbReference type="SUPFAM" id="SSF160246">
    <property type="entry name" value="EspE N-terminal domain-like"/>
    <property type="match status" value="1"/>
</dbReference>
<evidence type="ECO:0000259" key="4">
    <source>
        <dbReference type="PROSITE" id="PS00662"/>
    </source>
</evidence>
<dbReference type="PANTHER" id="PTHR30258:SF2">
    <property type="entry name" value="COMG OPERON PROTEIN 1"/>
    <property type="match status" value="1"/>
</dbReference>
<dbReference type="InterPro" id="IPR001482">
    <property type="entry name" value="T2SS/T4SS_dom"/>
</dbReference>
<dbReference type="CDD" id="cd01129">
    <property type="entry name" value="PulE-GspE-like"/>
    <property type="match status" value="1"/>
</dbReference>
<evidence type="ECO:0000313" key="6">
    <source>
        <dbReference type="Proteomes" id="UP000249577"/>
    </source>
</evidence>
<dbReference type="InterPro" id="IPR003593">
    <property type="entry name" value="AAA+_ATPase"/>
</dbReference>
<dbReference type="Gene3D" id="3.30.300.160">
    <property type="entry name" value="Type II secretion system, protein E, N-terminal domain"/>
    <property type="match status" value="1"/>
</dbReference>
<protein>
    <submittedName>
        <fullName evidence="5">Type II secretion system protein GspE</fullName>
    </submittedName>
</protein>
<keyword evidence="3" id="KW-0067">ATP-binding</keyword>
<organism evidence="5 6">
    <name type="scientific">Ancylobacter novellus</name>
    <name type="common">Thiobacillus novellus</name>
    <dbReference type="NCBI Taxonomy" id="921"/>
    <lineage>
        <taxon>Bacteria</taxon>
        <taxon>Pseudomonadati</taxon>
        <taxon>Pseudomonadota</taxon>
        <taxon>Alphaproteobacteria</taxon>
        <taxon>Hyphomicrobiales</taxon>
        <taxon>Xanthobacteraceae</taxon>
        <taxon>Ancylobacter</taxon>
    </lineage>
</organism>
<name>A0A2W5MEQ8_ANCNO</name>
<dbReference type="GO" id="GO:0005886">
    <property type="term" value="C:plasma membrane"/>
    <property type="evidence" value="ECO:0007669"/>
    <property type="project" value="TreeGrafter"/>
</dbReference>
<dbReference type="InterPro" id="IPR037257">
    <property type="entry name" value="T2SS_E_N_sf"/>
</dbReference>
<dbReference type="PROSITE" id="PS00662">
    <property type="entry name" value="T2SP_E"/>
    <property type="match status" value="1"/>
</dbReference>
<dbReference type="InterPro" id="IPR027417">
    <property type="entry name" value="P-loop_NTPase"/>
</dbReference>
<dbReference type="PANTHER" id="PTHR30258">
    <property type="entry name" value="TYPE II SECRETION SYSTEM PROTEIN GSPE-RELATED"/>
    <property type="match status" value="1"/>
</dbReference>
<dbReference type="Pfam" id="PF00437">
    <property type="entry name" value="T2SSE"/>
    <property type="match status" value="1"/>
</dbReference>
<dbReference type="FunFam" id="3.40.50.300:FF:000398">
    <property type="entry name" value="Type IV pilus assembly ATPase PilB"/>
    <property type="match status" value="1"/>
</dbReference>
<sequence length="563" mass="59808">MIRDPFKGRSVFRIDRVVVLLLSSGVLSELSLSRGRRAAAESGSRLDRALSRLGLVSDDALVSAWSAATGLASVPRSAFPAAPPFAELLPPAFLRHARCAPLCVEGDALLLAVEDPLDVFTPRAVAARTGLRIELRLARSGDLDAWLKDLPEEGRAAEAQGGADEALTLDVERLRDLASDAPVVRLVNAVIDRAIEAGASDVHLTASRGGSRLRYRIDGVLQDMEPPAAGLHASAISRIKIMAGLDIAERRLPQDGRIRVSSRGQEIDLRVATMPHAHGEGAVLRVLDRSAVALRFEALGLSEAVVADLRRALSAPHGLILVTGPTGSGKTTTLYAALKEISGPDRNVVTVEDPVEHHLDGVNQIQVARKVGFDFASALRAVLRQDPDVVMVGEIRDRETASVAVQAALTGHLVLATVHTNTAAGALPRLVDMGVEPYLVASTVRGALAQRLVRRLCACAEEAGPDEASARAIGFELPEGARLKRAVGCPACNGTGYRGRLAISEFMTVTDRVRDRLLEAGDERALSEAARQDGMVELTRDGFSKVLGGDTTLDELVRVTGLA</sequence>
<keyword evidence="2" id="KW-0547">Nucleotide-binding</keyword>
<comment type="similarity">
    <text evidence="1">Belongs to the GSP E family.</text>
</comment>